<gene>
    <name evidence="1" type="ORF">C731_0634</name>
</gene>
<keyword evidence="2" id="KW-1185">Reference proteome</keyword>
<evidence type="ECO:0000313" key="2">
    <source>
        <dbReference type="Proteomes" id="UP000006265"/>
    </source>
</evidence>
<organism evidence="1 2">
    <name type="scientific">Mycolicibacterium hassiacum (strain DSM 44199 / CIP 105218 / JCM 12690 / 3849)</name>
    <name type="common">Mycobacterium hassiacum</name>
    <dbReference type="NCBI Taxonomy" id="1122247"/>
    <lineage>
        <taxon>Bacteria</taxon>
        <taxon>Bacillati</taxon>
        <taxon>Actinomycetota</taxon>
        <taxon>Actinomycetes</taxon>
        <taxon>Mycobacteriales</taxon>
        <taxon>Mycobacteriaceae</taxon>
        <taxon>Mycolicibacterium</taxon>
    </lineage>
</organism>
<proteinExistence type="predicted"/>
<name>K5BH63_MYCHD</name>
<sequence>MVLLLVVALARRQPDGVVGAHPCRPVGELRGYSFGAPVLQPGDALRVSGSACRSGSCSRRCSGSGAA</sequence>
<accession>K5BH63</accession>
<protein>
    <submittedName>
        <fullName evidence="1">Uncharacterized protein</fullName>
    </submittedName>
</protein>
<comment type="caution">
    <text evidence="1">The sequence shown here is derived from an EMBL/GenBank/DDBJ whole genome shotgun (WGS) entry which is preliminary data.</text>
</comment>
<evidence type="ECO:0000313" key="1">
    <source>
        <dbReference type="EMBL" id="EKF25397.1"/>
    </source>
</evidence>
<dbReference type="AlphaFoldDB" id="K5BH63"/>
<dbReference type="Proteomes" id="UP000006265">
    <property type="component" value="Unassembled WGS sequence"/>
</dbReference>
<reference evidence="1 2" key="1">
    <citation type="journal article" date="2012" name="J. Bacteriol.">
        <title>Genome sequence of Mycobacterium hassiacum DSM 44199, a rare source of heat-stable mycobacterial proteins.</title>
        <authorList>
            <person name="Tiago I."/>
            <person name="Maranha A."/>
            <person name="Mendes V."/>
            <person name="Alarico S."/>
            <person name="Moynihan P.J."/>
            <person name="Clarke A.J."/>
            <person name="Macedo-Ribeiro S."/>
            <person name="Pereira P.J."/>
            <person name="Empadinhas N."/>
        </authorList>
    </citation>
    <scope>NUCLEOTIDE SEQUENCE [LARGE SCALE GENOMIC DNA]</scope>
    <source>
        <strain evidence="2">DSM 44199 / CIP 105218 / JCM 12690 / 3849</strain>
    </source>
</reference>
<dbReference type="EMBL" id="AMRA01000016">
    <property type="protein sequence ID" value="EKF25397.1"/>
    <property type="molecule type" value="Genomic_DNA"/>
</dbReference>